<feature type="region of interest" description="Disordered" evidence="1">
    <location>
        <begin position="1"/>
        <end position="31"/>
    </location>
</feature>
<evidence type="ECO:0000313" key="2">
    <source>
        <dbReference type="EMBL" id="TNV84874.1"/>
    </source>
</evidence>
<evidence type="ECO:0000256" key="1">
    <source>
        <dbReference type="SAM" id="MobiDB-lite"/>
    </source>
</evidence>
<dbReference type="AlphaFoldDB" id="A0A8J8T774"/>
<dbReference type="EMBL" id="RRYP01002344">
    <property type="protein sequence ID" value="TNV84874.1"/>
    <property type="molecule type" value="Genomic_DNA"/>
</dbReference>
<dbReference type="Proteomes" id="UP000785679">
    <property type="component" value="Unassembled WGS sequence"/>
</dbReference>
<sequence length="749" mass="84417">MGSTMNAIPEIDLRGSQNGREGLLDESGGKTMPALQSMGSHLGGIRPNKKSKFKTVETQAKEALLQIAAQQQALMTNPQSLMEESIQRRLMTGNTSPAKGFNQTFNDSPTHGGTSDTYNQDVLSFGSCDSPSKRKSRQRKSVIKKPDPALVGKGYPETYDDWRTQKHVNLVQKQRGIIPERGADKIRMATIRNVQTRLRQDALSKKPEPEDENPRIIPLEESLQNKLSQLKQININEEPFTYSLKKVHDRSFIKKLMPCIMSQQSKFSPIGASNSKSPNLLRNTFSVEMYSEFQRSKAAQIRQEANKPIIEVAEEDGSGSPGVTVPRINLENLGVVGPIMGSSKSNHKLEQRLLQEEHQLVLPAQTDTAAINHQKTKNLFQAIDDKDSDNSLFDMITIEIHKLFTQEMSKYKGVTAEYNAMLKRKNLLEAKLFKRRYEKVQKHLNGLSSSDKAMNPFNRPPLSSVFNEAALNSNDQIPQNRELFEFVIKEAFSDMFISVDELKNPDRQMNQQLFKVIRNRYIAKVRANGPSQVELESKQDKFLDIMMSMCENGEFEKLKKKIVDQIGKFAKKVGHMQENQGATGSSLIFDQSMQMSSRWNQNTLRSTSNGRNAQQVDTLMISVDDQAANLEETTQQEVTFMTQQTTTIPTQQDAPGALIESGEGSLSLRIQRQEQQAEVLPKSAVESVKNKTAPRITDYLNFLSQSCNVDFASVPMTSESMRVSPLDRQRIEQGARRQILSGQEARHRL</sequence>
<feature type="compositionally biased region" description="Basic residues" evidence="1">
    <location>
        <begin position="133"/>
        <end position="143"/>
    </location>
</feature>
<proteinExistence type="predicted"/>
<accession>A0A8J8T774</accession>
<evidence type="ECO:0000313" key="3">
    <source>
        <dbReference type="Proteomes" id="UP000785679"/>
    </source>
</evidence>
<reference evidence="2" key="1">
    <citation type="submission" date="2019-06" db="EMBL/GenBank/DDBJ databases">
        <authorList>
            <person name="Zheng W."/>
        </authorList>
    </citation>
    <scope>NUCLEOTIDE SEQUENCE</scope>
    <source>
        <strain evidence="2">QDHG01</strain>
    </source>
</reference>
<keyword evidence="3" id="KW-1185">Reference proteome</keyword>
<organism evidence="2 3">
    <name type="scientific">Halteria grandinella</name>
    <dbReference type="NCBI Taxonomy" id="5974"/>
    <lineage>
        <taxon>Eukaryota</taxon>
        <taxon>Sar</taxon>
        <taxon>Alveolata</taxon>
        <taxon>Ciliophora</taxon>
        <taxon>Intramacronucleata</taxon>
        <taxon>Spirotrichea</taxon>
        <taxon>Stichotrichia</taxon>
        <taxon>Sporadotrichida</taxon>
        <taxon>Halteriidae</taxon>
        <taxon>Halteria</taxon>
    </lineage>
</organism>
<gene>
    <name evidence="2" type="ORF">FGO68_gene1032</name>
</gene>
<feature type="compositionally biased region" description="Polar residues" evidence="1">
    <location>
        <begin position="96"/>
        <end position="130"/>
    </location>
</feature>
<dbReference type="OrthoDB" id="10648940at2759"/>
<comment type="caution">
    <text evidence="2">The sequence shown here is derived from an EMBL/GenBank/DDBJ whole genome shotgun (WGS) entry which is preliminary data.</text>
</comment>
<name>A0A8J8T774_HALGN</name>
<feature type="region of interest" description="Disordered" evidence="1">
    <location>
        <begin position="96"/>
        <end position="149"/>
    </location>
</feature>
<protein>
    <submittedName>
        <fullName evidence="2">Uncharacterized protein</fullName>
    </submittedName>
</protein>